<dbReference type="InterPro" id="IPR050624">
    <property type="entry name" value="HTH-type_Tx_Regulator"/>
</dbReference>
<evidence type="ECO:0000313" key="6">
    <source>
        <dbReference type="Proteomes" id="UP000682713"/>
    </source>
</evidence>
<proteinExistence type="predicted"/>
<organism evidence="5 6">
    <name type="scientific">Lederbergia citrisecunda</name>
    <dbReference type="NCBI Taxonomy" id="2833583"/>
    <lineage>
        <taxon>Bacteria</taxon>
        <taxon>Bacillati</taxon>
        <taxon>Bacillota</taxon>
        <taxon>Bacilli</taxon>
        <taxon>Bacillales</taxon>
        <taxon>Bacillaceae</taxon>
        <taxon>Lederbergia</taxon>
    </lineage>
</organism>
<dbReference type="PANTHER" id="PTHR43479:SF7">
    <property type="entry name" value="TETR-FAMILY TRANSCRIPTIONAL REGULATOR"/>
    <property type="match status" value="1"/>
</dbReference>
<sequence length="181" mass="21582">MSKLDRRRLKSQEAIKNSVIELISEKNFDEITIQDISDRANVSRGTIYSHYIDKFDLLEKLIEEHMNEMQEFCESIAELDYIDANQIWFEYIESNYLFFSTMLASKGEPYFHNRFLEFLTEEFQNEIKVHMGNNRGLNKEIILQFLVTSYVGIVEWWVKNEMPYPPNVMAEQVGILFERNL</sequence>
<dbReference type="PANTHER" id="PTHR43479">
    <property type="entry name" value="ACREF/ENVCD OPERON REPRESSOR-RELATED"/>
    <property type="match status" value="1"/>
</dbReference>
<dbReference type="Pfam" id="PF00440">
    <property type="entry name" value="TetR_N"/>
    <property type="match status" value="1"/>
</dbReference>
<evidence type="ECO:0000259" key="4">
    <source>
        <dbReference type="PROSITE" id="PS50977"/>
    </source>
</evidence>
<dbReference type="PROSITE" id="PS50977">
    <property type="entry name" value="HTH_TETR_2"/>
    <property type="match status" value="1"/>
</dbReference>
<evidence type="ECO:0000256" key="3">
    <source>
        <dbReference type="PROSITE-ProRule" id="PRU00335"/>
    </source>
</evidence>
<gene>
    <name evidence="5" type="ORF">KHA93_20905</name>
</gene>
<name>A0A942TTQ8_9BACI</name>
<keyword evidence="6" id="KW-1185">Reference proteome</keyword>
<keyword evidence="1" id="KW-0678">Repressor</keyword>
<feature type="domain" description="HTH tetR-type" evidence="4">
    <location>
        <begin position="9"/>
        <end position="69"/>
    </location>
</feature>
<dbReference type="Pfam" id="PF14278">
    <property type="entry name" value="TetR_C_8"/>
    <property type="match status" value="1"/>
</dbReference>
<dbReference type="PRINTS" id="PR00455">
    <property type="entry name" value="HTHTETR"/>
</dbReference>
<protein>
    <submittedName>
        <fullName evidence="5">TetR/AcrR family transcriptional regulator</fullName>
    </submittedName>
</protein>
<dbReference type="InterPro" id="IPR001647">
    <property type="entry name" value="HTH_TetR"/>
</dbReference>
<dbReference type="GO" id="GO:0003677">
    <property type="term" value="F:DNA binding"/>
    <property type="evidence" value="ECO:0007669"/>
    <property type="project" value="UniProtKB-UniRule"/>
</dbReference>
<dbReference type="EMBL" id="JAGYPJ010000001">
    <property type="protein sequence ID" value="MBS4202072.1"/>
    <property type="molecule type" value="Genomic_DNA"/>
</dbReference>
<keyword evidence="2 3" id="KW-0238">DNA-binding</keyword>
<reference evidence="5 6" key="1">
    <citation type="submission" date="2021-05" db="EMBL/GenBank/DDBJ databases">
        <title>Novel Bacillus species.</title>
        <authorList>
            <person name="Liu G."/>
        </authorList>
    </citation>
    <scope>NUCLEOTIDE SEQUENCE [LARGE SCALE GENOMIC DNA]</scope>
    <source>
        <strain evidence="5 6">FJAT-49732</strain>
    </source>
</reference>
<evidence type="ECO:0000256" key="1">
    <source>
        <dbReference type="ARBA" id="ARBA00022491"/>
    </source>
</evidence>
<dbReference type="Proteomes" id="UP000682713">
    <property type="component" value="Unassembled WGS sequence"/>
</dbReference>
<dbReference type="InterPro" id="IPR039532">
    <property type="entry name" value="TetR_C_Firmicutes"/>
</dbReference>
<comment type="caution">
    <text evidence="5">The sequence shown here is derived from an EMBL/GenBank/DDBJ whole genome shotgun (WGS) entry which is preliminary data.</text>
</comment>
<dbReference type="RefSeq" id="WP_213112488.1">
    <property type="nucleotide sequence ID" value="NZ_JAGYPJ010000001.1"/>
</dbReference>
<accession>A0A942TTQ8</accession>
<dbReference type="SUPFAM" id="SSF46689">
    <property type="entry name" value="Homeodomain-like"/>
    <property type="match status" value="1"/>
</dbReference>
<evidence type="ECO:0000313" key="5">
    <source>
        <dbReference type="EMBL" id="MBS4202072.1"/>
    </source>
</evidence>
<dbReference type="InterPro" id="IPR009057">
    <property type="entry name" value="Homeodomain-like_sf"/>
</dbReference>
<evidence type="ECO:0000256" key="2">
    <source>
        <dbReference type="ARBA" id="ARBA00023125"/>
    </source>
</evidence>
<dbReference type="AlphaFoldDB" id="A0A942TTQ8"/>
<feature type="DNA-binding region" description="H-T-H motif" evidence="3">
    <location>
        <begin position="32"/>
        <end position="51"/>
    </location>
</feature>
<dbReference type="Gene3D" id="1.10.357.10">
    <property type="entry name" value="Tetracycline Repressor, domain 2"/>
    <property type="match status" value="1"/>
</dbReference>